<dbReference type="Proteomes" id="UP001078443">
    <property type="component" value="Unassembled WGS sequence"/>
</dbReference>
<accession>A0ABT4CZ29</accession>
<organism evidence="1 2">
    <name type="scientific">Clostridium aestuarii</name>
    <dbReference type="NCBI Taxonomy" id="338193"/>
    <lineage>
        <taxon>Bacteria</taxon>
        <taxon>Bacillati</taxon>
        <taxon>Bacillota</taxon>
        <taxon>Clostridia</taxon>
        <taxon>Eubacteriales</taxon>
        <taxon>Clostridiaceae</taxon>
        <taxon>Clostridium</taxon>
    </lineage>
</organism>
<protein>
    <submittedName>
        <fullName evidence="1">Uncharacterized protein</fullName>
    </submittedName>
</protein>
<evidence type="ECO:0000313" key="1">
    <source>
        <dbReference type="EMBL" id="MCY6484230.1"/>
    </source>
</evidence>
<sequence length="72" mass="8226">MEINIKIQDGELLEVLKALLSDNRQAKMYFEENTNEESRIGMTSPEEVKEVYNNILTQAKQQGILSGLDLIK</sequence>
<dbReference type="EMBL" id="JAPQER010000002">
    <property type="protein sequence ID" value="MCY6484230.1"/>
    <property type="molecule type" value="Genomic_DNA"/>
</dbReference>
<dbReference type="RefSeq" id="WP_268040500.1">
    <property type="nucleotide sequence ID" value="NZ_JAPQER010000002.1"/>
</dbReference>
<gene>
    <name evidence="1" type="ORF">OW763_07655</name>
</gene>
<comment type="caution">
    <text evidence="1">The sequence shown here is derived from an EMBL/GenBank/DDBJ whole genome shotgun (WGS) entry which is preliminary data.</text>
</comment>
<keyword evidence="2" id="KW-1185">Reference proteome</keyword>
<reference evidence="1" key="1">
    <citation type="submission" date="2022-12" db="EMBL/GenBank/DDBJ databases">
        <authorList>
            <person name="Wang J."/>
        </authorList>
    </citation>
    <scope>NUCLEOTIDE SEQUENCE</scope>
    <source>
        <strain evidence="1">HY-45-18</strain>
    </source>
</reference>
<proteinExistence type="predicted"/>
<evidence type="ECO:0000313" key="2">
    <source>
        <dbReference type="Proteomes" id="UP001078443"/>
    </source>
</evidence>
<name>A0ABT4CZ29_9CLOT</name>